<dbReference type="Gene3D" id="1.10.10.60">
    <property type="entry name" value="Homeodomain-like"/>
    <property type="match status" value="1"/>
</dbReference>
<keyword evidence="4" id="KW-0808">Transferase</keyword>
<comment type="caution">
    <text evidence="16">The sequence shown here is derived from an EMBL/GenBank/DDBJ whole genome shotgun (WGS) entry which is preliminary data.</text>
</comment>
<sequence>MSSSNGSPEQPPAWWLWLRDPYPWHKFKAVVPGVSRPQLSDLWFYGVLCTILMLLLRGLLHYSLLKPLGQRLKLSDRRVRLPGWFAARTRLLEPLLGHRRRLAPAELKELARTANVSERSVENWLRLRRNRDKPTQLARFTECSWYLIYYTVFVTYGLVLQWNEPHFWDSRHLWLDWPQHHLSRAAFWYYMLELGFYASSLITLTADIKRKDFYELTAHHLVTIGLILLSWAFNFTRVGLLTLVIHDAVDPLLSFGKLAKYLGAQKLSDATFGVFLIVWVLSRLVALPIRVVYSVYAHSLPALEIPPCLVYYMFVGMFVLLQVLHCVWTYYIFRIVLYLLRTGQTDGDIRSDSEMSDNNEVEDDDDLADNNAAVSSNGKVTGKTD</sequence>
<comment type="pathway">
    <text evidence="2">Lipid metabolism; sphingolipid metabolism.</text>
</comment>
<evidence type="ECO:0000313" key="17">
    <source>
        <dbReference type="Proteomes" id="UP000215902"/>
    </source>
</evidence>
<evidence type="ECO:0000256" key="3">
    <source>
        <dbReference type="ARBA" id="ARBA00004991"/>
    </source>
</evidence>
<dbReference type="CDD" id="cd00086">
    <property type="entry name" value="homeodomain"/>
    <property type="match status" value="1"/>
</dbReference>
<evidence type="ECO:0000259" key="14">
    <source>
        <dbReference type="PROSITE" id="PS50071"/>
    </source>
</evidence>
<evidence type="ECO:0000256" key="9">
    <source>
        <dbReference type="ARBA" id="ARBA00023136"/>
    </source>
</evidence>
<keyword evidence="8" id="KW-0443">Lipid metabolism</keyword>
<feature type="compositionally biased region" description="Acidic residues" evidence="12">
    <location>
        <begin position="354"/>
        <end position="368"/>
    </location>
</feature>
<evidence type="ECO:0000256" key="5">
    <source>
        <dbReference type="ARBA" id="ARBA00022692"/>
    </source>
</evidence>
<reference evidence="16 17" key="1">
    <citation type="submission" date="2017-06" db="EMBL/GenBank/DDBJ databases">
        <title>A platform for efficient transgenesis in Macrostomum lignano, a flatworm model organism for stem cell research.</title>
        <authorList>
            <person name="Berezikov E."/>
        </authorList>
    </citation>
    <scope>NUCLEOTIDE SEQUENCE [LARGE SCALE GENOMIC DNA]</scope>
    <source>
        <strain evidence="16">DV1</strain>
        <tissue evidence="16">Whole organism</tissue>
    </source>
</reference>
<evidence type="ECO:0000256" key="6">
    <source>
        <dbReference type="ARBA" id="ARBA00022824"/>
    </source>
</evidence>
<evidence type="ECO:0000256" key="12">
    <source>
        <dbReference type="SAM" id="MobiDB-lite"/>
    </source>
</evidence>
<dbReference type="Pfam" id="PF03798">
    <property type="entry name" value="TRAM_LAG1_CLN8"/>
    <property type="match status" value="1"/>
</dbReference>
<dbReference type="GO" id="GO:0003677">
    <property type="term" value="F:DNA binding"/>
    <property type="evidence" value="ECO:0007669"/>
    <property type="project" value="UniProtKB-UniRule"/>
</dbReference>
<keyword evidence="17" id="KW-1185">Reference proteome</keyword>
<dbReference type="GO" id="GO:0005634">
    <property type="term" value="C:nucleus"/>
    <property type="evidence" value="ECO:0007669"/>
    <property type="project" value="UniProtKB-SubCell"/>
</dbReference>
<feature type="transmembrane region" description="Helical" evidence="13">
    <location>
        <begin position="42"/>
        <end position="65"/>
    </location>
</feature>
<proteinExistence type="predicted"/>
<evidence type="ECO:0000256" key="4">
    <source>
        <dbReference type="ARBA" id="ARBA00022679"/>
    </source>
</evidence>
<keyword evidence="10" id="KW-0238">DNA-binding</keyword>
<keyword evidence="10" id="KW-0539">Nucleus</keyword>
<feature type="DNA-binding region" description="Homeobox" evidence="10">
    <location>
        <begin position="77"/>
        <end position="136"/>
    </location>
</feature>
<feature type="region of interest" description="Disordered" evidence="12">
    <location>
        <begin position="350"/>
        <end position="385"/>
    </location>
</feature>
<evidence type="ECO:0000256" key="2">
    <source>
        <dbReference type="ARBA" id="ARBA00004760"/>
    </source>
</evidence>
<accession>A0A267F5E7</accession>
<evidence type="ECO:0000256" key="11">
    <source>
        <dbReference type="PROSITE-ProRule" id="PRU00205"/>
    </source>
</evidence>
<keyword evidence="9 11" id="KW-0472">Membrane</keyword>
<comment type="subcellular location">
    <subcellularLocation>
        <location evidence="1">Endoplasmic reticulum membrane</location>
        <topology evidence="1">Multi-pass membrane protein</topology>
    </subcellularLocation>
    <subcellularLocation>
        <location evidence="10">Nucleus</location>
    </subcellularLocation>
</comment>
<evidence type="ECO:0008006" key="18">
    <source>
        <dbReference type="Google" id="ProtNLM"/>
    </source>
</evidence>
<evidence type="ECO:0000256" key="8">
    <source>
        <dbReference type="ARBA" id="ARBA00023098"/>
    </source>
</evidence>
<dbReference type="Proteomes" id="UP000215902">
    <property type="component" value="Unassembled WGS sequence"/>
</dbReference>
<evidence type="ECO:0000259" key="15">
    <source>
        <dbReference type="PROSITE" id="PS50922"/>
    </source>
</evidence>
<dbReference type="InterPro" id="IPR009057">
    <property type="entry name" value="Homeodomain-like_sf"/>
</dbReference>
<feature type="transmembrane region" description="Helical" evidence="13">
    <location>
        <begin position="187"/>
        <end position="206"/>
    </location>
</feature>
<evidence type="ECO:0000256" key="13">
    <source>
        <dbReference type="SAM" id="Phobius"/>
    </source>
</evidence>
<dbReference type="GO" id="GO:0050291">
    <property type="term" value="F:sphingosine N-acyltransferase activity"/>
    <property type="evidence" value="ECO:0007669"/>
    <property type="project" value="InterPro"/>
</dbReference>
<evidence type="ECO:0000313" key="16">
    <source>
        <dbReference type="EMBL" id="PAA68397.1"/>
    </source>
</evidence>
<organism evidence="16 17">
    <name type="scientific">Macrostomum lignano</name>
    <dbReference type="NCBI Taxonomy" id="282301"/>
    <lineage>
        <taxon>Eukaryota</taxon>
        <taxon>Metazoa</taxon>
        <taxon>Spiralia</taxon>
        <taxon>Lophotrochozoa</taxon>
        <taxon>Platyhelminthes</taxon>
        <taxon>Rhabditophora</taxon>
        <taxon>Macrostomorpha</taxon>
        <taxon>Macrostomida</taxon>
        <taxon>Macrostomidae</taxon>
        <taxon>Macrostomum</taxon>
    </lineage>
</organism>
<dbReference type="UniPathway" id="UPA00222"/>
<feature type="domain" description="Homeobox" evidence="14">
    <location>
        <begin position="75"/>
        <end position="135"/>
    </location>
</feature>
<feature type="transmembrane region" description="Helical" evidence="13">
    <location>
        <begin position="309"/>
        <end position="333"/>
    </location>
</feature>
<dbReference type="AlphaFoldDB" id="A0A267F5E7"/>
<dbReference type="GO" id="GO:0046513">
    <property type="term" value="P:ceramide biosynthetic process"/>
    <property type="evidence" value="ECO:0007669"/>
    <property type="project" value="InterPro"/>
</dbReference>
<name>A0A267F5E7_9PLAT</name>
<dbReference type="STRING" id="282301.A0A267F5E7"/>
<dbReference type="SMART" id="SM00724">
    <property type="entry name" value="TLC"/>
    <property type="match status" value="1"/>
</dbReference>
<dbReference type="SUPFAM" id="SSF46689">
    <property type="entry name" value="Homeodomain-like"/>
    <property type="match status" value="1"/>
</dbReference>
<feature type="transmembrane region" description="Helical" evidence="13">
    <location>
        <begin position="143"/>
        <end position="162"/>
    </location>
</feature>
<protein>
    <recommendedName>
        <fullName evidence="18">TLC domain-containing protein</fullName>
    </recommendedName>
</protein>
<evidence type="ECO:0000256" key="7">
    <source>
        <dbReference type="ARBA" id="ARBA00022989"/>
    </source>
</evidence>
<dbReference type="PANTHER" id="PTHR12560">
    <property type="entry name" value="LONGEVITY ASSURANCE FACTOR 1 LAG1"/>
    <property type="match status" value="1"/>
</dbReference>
<dbReference type="EMBL" id="NIVC01001399">
    <property type="protein sequence ID" value="PAA68397.1"/>
    <property type="molecule type" value="Genomic_DNA"/>
</dbReference>
<keyword evidence="5 11" id="KW-0812">Transmembrane</keyword>
<feature type="transmembrane region" description="Helical" evidence="13">
    <location>
        <begin position="270"/>
        <end position="289"/>
    </location>
</feature>
<dbReference type="InterPro" id="IPR001356">
    <property type="entry name" value="HD"/>
</dbReference>
<gene>
    <name evidence="16" type="ORF">BOX15_Mlig001345g1</name>
</gene>
<dbReference type="InterPro" id="IPR016439">
    <property type="entry name" value="Lag1/Lac1-like"/>
</dbReference>
<keyword evidence="6" id="KW-0256">Endoplasmic reticulum</keyword>
<dbReference type="PROSITE" id="PS50922">
    <property type="entry name" value="TLC"/>
    <property type="match status" value="1"/>
</dbReference>
<dbReference type="GO" id="GO:0005789">
    <property type="term" value="C:endoplasmic reticulum membrane"/>
    <property type="evidence" value="ECO:0007669"/>
    <property type="project" value="UniProtKB-SubCell"/>
</dbReference>
<dbReference type="OrthoDB" id="537032at2759"/>
<evidence type="ECO:0000256" key="10">
    <source>
        <dbReference type="PROSITE-ProRule" id="PRU00108"/>
    </source>
</evidence>
<keyword evidence="10" id="KW-0371">Homeobox</keyword>
<dbReference type="PROSITE" id="PS50071">
    <property type="entry name" value="HOMEOBOX_2"/>
    <property type="match status" value="1"/>
</dbReference>
<dbReference type="InterPro" id="IPR006634">
    <property type="entry name" value="TLC-dom"/>
</dbReference>
<comment type="pathway">
    <text evidence="3">Sphingolipid metabolism.</text>
</comment>
<dbReference type="PANTHER" id="PTHR12560:SF0">
    <property type="entry name" value="LD18904P"/>
    <property type="match status" value="1"/>
</dbReference>
<keyword evidence="7 13" id="KW-1133">Transmembrane helix</keyword>
<evidence type="ECO:0000256" key="1">
    <source>
        <dbReference type="ARBA" id="ARBA00004477"/>
    </source>
</evidence>
<feature type="domain" description="TLC" evidence="15">
    <location>
        <begin position="135"/>
        <end position="341"/>
    </location>
</feature>